<dbReference type="PANTHER" id="PTHR30086:SF20">
    <property type="entry name" value="ARGININE EXPORTER PROTEIN ARGO-RELATED"/>
    <property type="match status" value="1"/>
</dbReference>
<dbReference type="Pfam" id="PF01810">
    <property type="entry name" value="LysE"/>
    <property type="match status" value="1"/>
</dbReference>
<dbReference type="EMBL" id="QOQD01000005">
    <property type="protein sequence ID" value="RCL73757.1"/>
    <property type="molecule type" value="Genomic_DNA"/>
</dbReference>
<evidence type="ECO:0000256" key="6">
    <source>
        <dbReference type="SAM" id="Phobius"/>
    </source>
</evidence>
<keyword evidence="2" id="KW-1003">Cell membrane</keyword>
<evidence type="ECO:0000313" key="7">
    <source>
        <dbReference type="EMBL" id="RCL73757.1"/>
    </source>
</evidence>
<comment type="subcellular location">
    <subcellularLocation>
        <location evidence="1">Cell membrane</location>
        <topology evidence="1">Multi-pass membrane protein</topology>
    </subcellularLocation>
</comment>
<dbReference type="InterPro" id="IPR001123">
    <property type="entry name" value="LeuE-type"/>
</dbReference>
<sequence length="207" mass="23509">MVTEMITPLITGFMLCFSLNCVVGAQNTYLFRQGIRNEYVYILASFCILSDFILIIAGVYGMSLIVNQFYIDLFLILSAICLFIYGIIRLKNILVSSYGSNEEVYLQKNFRRTMLTMVIFTLLNPHVYLDTVILIGSASLQYSNNERIYYIFGATIASVIFFYGIAIISKLFVAFSKNIVLLKVIDFIMGIILFIIAAMMIRASSFL</sequence>
<evidence type="ECO:0000256" key="2">
    <source>
        <dbReference type="ARBA" id="ARBA00022475"/>
    </source>
</evidence>
<gene>
    <name evidence="7" type="ORF">DBW71_02975</name>
</gene>
<evidence type="ECO:0000256" key="5">
    <source>
        <dbReference type="ARBA" id="ARBA00023136"/>
    </source>
</evidence>
<reference evidence="7 8" key="1">
    <citation type="journal article" date="2018" name="Microbiome">
        <title>Fine metagenomic profile of the Mediterranean stratified and mixed water columns revealed by assembly and recruitment.</title>
        <authorList>
            <person name="Haro-Moreno J.M."/>
            <person name="Lopez-Perez M."/>
            <person name="De La Torre J.R."/>
            <person name="Picazo A."/>
            <person name="Camacho A."/>
            <person name="Rodriguez-Valera F."/>
        </authorList>
    </citation>
    <scope>NUCLEOTIDE SEQUENCE [LARGE SCALE GENOMIC DNA]</scope>
    <source>
        <strain evidence="7">MED-G57</strain>
    </source>
</reference>
<organism evidence="7 8">
    <name type="scientific">PS1 clade bacterium</name>
    <dbReference type="NCBI Taxonomy" id="2175152"/>
    <lineage>
        <taxon>Bacteria</taxon>
        <taxon>Pseudomonadati</taxon>
        <taxon>Pseudomonadota</taxon>
        <taxon>Alphaproteobacteria</taxon>
        <taxon>PS1 clade</taxon>
    </lineage>
</organism>
<keyword evidence="4 6" id="KW-1133">Transmembrane helix</keyword>
<evidence type="ECO:0000256" key="3">
    <source>
        <dbReference type="ARBA" id="ARBA00022692"/>
    </source>
</evidence>
<accession>A0A368DPJ4</accession>
<feature type="transmembrane region" description="Helical" evidence="6">
    <location>
        <begin position="6"/>
        <end position="27"/>
    </location>
</feature>
<keyword evidence="5 6" id="KW-0472">Membrane</keyword>
<evidence type="ECO:0000313" key="8">
    <source>
        <dbReference type="Proteomes" id="UP000253570"/>
    </source>
</evidence>
<evidence type="ECO:0000256" key="1">
    <source>
        <dbReference type="ARBA" id="ARBA00004651"/>
    </source>
</evidence>
<feature type="transmembrane region" description="Helical" evidence="6">
    <location>
        <begin position="39"/>
        <end position="63"/>
    </location>
</feature>
<dbReference type="PANTHER" id="PTHR30086">
    <property type="entry name" value="ARGININE EXPORTER PROTEIN ARGO"/>
    <property type="match status" value="1"/>
</dbReference>
<feature type="transmembrane region" description="Helical" evidence="6">
    <location>
        <begin position="69"/>
        <end position="88"/>
    </location>
</feature>
<feature type="transmembrane region" description="Helical" evidence="6">
    <location>
        <begin position="180"/>
        <end position="201"/>
    </location>
</feature>
<evidence type="ECO:0000256" key="4">
    <source>
        <dbReference type="ARBA" id="ARBA00022989"/>
    </source>
</evidence>
<dbReference type="GO" id="GO:0015171">
    <property type="term" value="F:amino acid transmembrane transporter activity"/>
    <property type="evidence" value="ECO:0007669"/>
    <property type="project" value="TreeGrafter"/>
</dbReference>
<comment type="caution">
    <text evidence="7">The sequence shown here is derived from an EMBL/GenBank/DDBJ whole genome shotgun (WGS) entry which is preliminary data.</text>
</comment>
<dbReference type="GO" id="GO:0005886">
    <property type="term" value="C:plasma membrane"/>
    <property type="evidence" value="ECO:0007669"/>
    <property type="project" value="UniProtKB-SubCell"/>
</dbReference>
<protein>
    <submittedName>
        <fullName evidence="7">Lysine efflux permease</fullName>
    </submittedName>
</protein>
<keyword evidence="3 6" id="KW-0812">Transmembrane</keyword>
<dbReference type="Proteomes" id="UP000253570">
    <property type="component" value="Unassembled WGS sequence"/>
</dbReference>
<name>A0A368DPJ4_9PROT</name>
<proteinExistence type="predicted"/>
<dbReference type="AlphaFoldDB" id="A0A368DPJ4"/>
<feature type="transmembrane region" description="Helical" evidence="6">
    <location>
        <begin position="148"/>
        <end position="168"/>
    </location>
</feature>